<evidence type="ECO:0000313" key="1">
    <source>
        <dbReference type="EMBL" id="MBA0747489.1"/>
    </source>
</evidence>
<dbReference type="OrthoDB" id="999883at2759"/>
<gene>
    <name evidence="1" type="ORF">Gogos_004401</name>
</gene>
<keyword evidence="2" id="KW-1185">Reference proteome</keyword>
<dbReference type="Proteomes" id="UP000593579">
    <property type="component" value="Unassembled WGS sequence"/>
</dbReference>
<comment type="caution">
    <text evidence="1">The sequence shown here is derived from an EMBL/GenBank/DDBJ whole genome shotgun (WGS) entry which is preliminary data.</text>
</comment>
<name>A0A7J9CG90_GOSGO</name>
<proteinExistence type="predicted"/>
<dbReference type="AlphaFoldDB" id="A0A7J9CG90"/>
<sequence>VRGVNVLVTKQSICKFYDAPYYFHDYLYKIDLKEFKNIDTEEILRFFMEGKEIWTYQKGTEIPETLNQALMTPKAKIWIKF</sequence>
<feature type="non-terminal residue" evidence="1">
    <location>
        <position position="81"/>
    </location>
</feature>
<feature type="non-terminal residue" evidence="1">
    <location>
        <position position="1"/>
    </location>
</feature>
<protein>
    <submittedName>
        <fullName evidence="1">Uncharacterized protein</fullName>
    </submittedName>
</protein>
<evidence type="ECO:0000313" key="2">
    <source>
        <dbReference type="Proteomes" id="UP000593579"/>
    </source>
</evidence>
<organism evidence="1 2">
    <name type="scientific">Gossypium gossypioides</name>
    <name type="common">Mexican cotton</name>
    <name type="synonym">Selera gossypioides</name>
    <dbReference type="NCBI Taxonomy" id="34282"/>
    <lineage>
        <taxon>Eukaryota</taxon>
        <taxon>Viridiplantae</taxon>
        <taxon>Streptophyta</taxon>
        <taxon>Embryophyta</taxon>
        <taxon>Tracheophyta</taxon>
        <taxon>Spermatophyta</taxon>
        <taxon>Magnoliopsida</taxon>
        <taxon>eudicotyledons</taxon>
        <taxon>Gunneridae</taxon>
        <taxon>Pentapetalae</taxon>
        <taxon>rosids</taxon>
        <taxon>malvids</taxon>
        <taxon>Malvales</taxon>
        <taxon>Malvaceae</taxon>
        <taxon>Malvoideae</taxon>
        <taxon>Gossypium</taxon>
    </lineage>
</organism>
<reference evidence="1 2" key="1">
    <citation type="journal article" date="2019" name="Genome Biol. Evol.">
        <title>Insights into the evolution of the New World diploid cottons (Gossypium, subgenus Houzingenia) based on genome sequencing.</title>
        <authorList>
            <person name="Grover C.E."/>
            <person name="Arick M.A. 2nd"/>
            <person name="Thrash A."/>
            <person name="Conover J.L."/>
            <person name="Sanders W.S."/>
            <person name="Peterson D.G."/>
            <person name="Frelichowski J.E."/>
            <person name="Scheffler J.A."/>
            <person name="Scheffler B.E."/>
            <person name="Wendel J.F."/>
        </authorList>
    </citation>
    <scope>NUCLEOTIDE SEQUENCE [LARGE SCALE GENOMIC DNA]</scope>
    <source>
        <strain evidence="1">5</strain>
        <tissue evidence="1">Leaf</tissue>
    </source>
</reference>
<dbReference type="EMBL" id="JABEZY010000010">
    <property type="protein sequence ID" value="MBA0747489.1"/>
    <property type="molecule type" value="Genomic_DNA"/>
</dbReference>
<accession>A0A7J9CG90</accession>